<proteinExistence type="predicted"/>
<keyword evidence="2" id="KW-1185">Reference proteome</keyword>
<protein>
    <recommendedName>
        <fullName evidence="3">Discoidin domain-containing protein</fullName>
    </recommendedName>
</protein>
<organism evidence="1 2">
    <name type="scientific">Hymenobacter aranciens</name>
    <dbReference type="NCBI Taxonomy" id="3063996"/>
    <lineage>
        <taxon>Bacteria</taxon>
        <taxon>Pseudomonadati</taxon>
        <taxon>Bacteroidota</taxon>
        <taxon>Cytophagia</taxon>
        <taxon>Cytophagales</taxon>
        <taxon>Hymenobacteraceae</taxon>
        <taxon>Hymenobacter</taxon>
    </lineage>
</organism>
<dbReference type="RefSeq" id="WP_305006897.1">
    <property type="nucleotide sequence ID" value="NZ_JAUQSY010000007.1"/>
</dbReference>
<accession>A0ABT9BBF0</accession>
<dbReference type="Proteomes" id="UP001176429">
    <property type="component" value="Unassembled WGS sequence"/>
</dbReference>
<evidence type="ECO:0000313" key="1">
    <source>
        <dbReference type="EMBL" id="MDO7875586.1"/>
    </source>
</evidence>
<gene>
    <name evidence="1" type="ORF">Q5H93_12655</name>
</gene>
<name>A0ABT9BBF0_9BACT</name>
<sequence length="285" mass="31514">MWLSDPANYGRFLTGAAVLLSLLACEQRRPRTTEQVVAAAKTARLVVEPAPPATPVAPARAAILDAPLEDTGPEVSEVTDRTAPVLLAIQQFNPGEWDSLNAEWANWNTVTRFGRFCLVERHELPRLFYQAASHDSTWTEVELALSDEYWGAESGETELETVNLDGRGAAELVLRFHPARYGSGGGTAWDYVSVIEVSARPKLIFRALLAEENEAFGGYAQLHGYTIAPGEQYTGCKRSFKVRGRELVLGPIKTIGNTERKECRLTELPAGRYHYRNGRLLRAGK</sequence>
<comment type="caution">
    <text evidence="1">The sequence shown here is derived from an EMBL/GenBank/DDBJ whole genome shotgun (WGS) entry which is preliminary data.</text>
</comment>
<evidence type="ECO:0008006" key="3">
    <source>
        <dbReference type="Google" id="ProtNLM"/>
    </source>
</evidence>
<reference evidence="1" key="1">
    <citation type="submission" date="2023-07" db="EMBL/GenBank/DDBJ databases">
        <authorList>
            <person name="Kim M.K."/>
        </authorList>
    </citation>
    <scope>NUCLEOTIDE SEQUENCE</scope>
    <source>
        <strain evidence="1">ASUV-10-1</strain>
    </source>
</reference>
<evidence type="ECO:0000313" key="2">
    <source>
        <dbReference type="Proteomes" id="UP001176429"/>
    </source>
</evidence>
<dbReference type="EMBL" id="JAUQSY010000007">
    <property type="protein sequence ID" value="MDO7875586.1"/>
    <property type="molecule type" value="Genomic_DNA"/>
</dbReference>